<dbReference type="InterPro" id="IPR052995">
    <property type="entry name" value="LMW-PTP"/>
</dbReference>
<dbReference type="InterPro" id="IPR036196">
    <property type="entry name" value="Ptyr_pPase_sf"/>
</dbReference>
<feature type="domain" description="Phosphotyrosine protein phosphatase I" evidence="1">
    <location>
        <begin position="77"/>
        <end position="253"/>
    </location>
</feature>
<comment type="caution">
    <text evidence="2">The sequence shown here is derived from an EMBL/GenBank/DDBJ whole genome shotgun (WGS) entry which is preliminary data.</text>
</comment>
<sequence length="263" mass="29335">MGNLLHIRSGPLPAWLLRSHLRNPCALPVRNLPRPFGTSFLPAQLPGKAKDSPAVFGRRRRTSVSLAVSAETGPQKVNVLFVCLGNICRSPSAEAVFKDKVAKAGLTDHFSIDSCGLGGGNEDWYLDRGWAYHEGHRADERMRETATTRGFDLTSRSRPLKPEDLTAFDYILGMDFDNMALMQIAADHWAATKDIPANYRNKVKLMCSFIPKSSSYNGVKEVPDPYWDDDRERRGFHRVLDLLEDACAGLLDTVVKEHGLQPK</sequence>
<dbReference type="AlphaFoldDB" id="A0AAW1P188"/>
<dbReference type="Gene3D" id="3.40.50.2300">
    <property type="match status" value="1"/>
</dbReference>
<gene>
    <name evidence="2" type="ORF">WJX73_006659</name>
</gene>
<evidence type="ECO:0000259" key="1">
    <source>
        <dbReference type="SMART" id="SM00226"/>
    </source>
</evidence>
<accession>A0AAW1P188</accession>
<dbReference type="InterPro" id="IPR023485">
    <property type="entry name" value="Ptyr_pPase"/>
</dbReference>
<keyword evidence="3" id="KW-1185">Reference proteome</keyword>
<dbReference type="EMBL" id="JALJOQ010000076">
    <property type="protein sequence ID" value="KAK9801402.1"/>
    <property type="molecule type" value="Genomic_DNA"/>
</dbReference>
<dbReference type="SMART" id="SM00226">
    <property type="entry name" value="LMWPc"/>
    <property type="match status" value="1"/>
</dbReference>
<name>A0AAW1P188_9CHLO</name>
<dbReference type="Proteomes" id="UP001465755">
    <property type="component" value="Unassembled WGS sequence"/>
</dbReference>
<organism evidence="2 3">
    <name type="scientific">Symbiochloris irregularis</name>
    <dbReference type="NCBI Taxonomy" id="706552"/>
    <lineage>
        <taxon>Eukaryota</taxon>
        <taxon>Viridiplantae</taxon>
        <taxon>Chlorophyta</taxon>
        <taxon>core chlorophytes</taxon>
        <taxon>Trebouxiophyceae</taxon>
        <taxon>Trebouxiales</taxon>
        <taxon>Trebouxiaceae</taxon>
        <taxon>Symbiochloris</taxon>
    </lineage>
</organism>
<dbReference type="SUPFAM" id="SSF52788">
    <property type="entry name" value="Phosphotyrosine protein phosphatases I"/>
    <property type="match status" value="1"/>
</dbReference>
<dbReference type="CDD" id="cd16343">
    <property type="entry name" value="LMWPTP"/>
    <property type="match status" value="1"/>
</dbReference>
<evidence type="ECO:0000313" key="2">
    <source>
        <dbReference type="EMBL" id="KAK9801402.1"/>
    </source>
</evidence>
<evidence type="ECO:0000313" key="3">
    <source>
        <dbReference type="Proteomes" id="UP001465755"/>
    </source>
</evidence>
<dbReference type="PANTHER" id="PTHR47439:SF1">
    <property type="entry name" value="ACID PHOSPHATASE"/>
    <property type="match status" value="1"/>
</dbReference>
<dbReference type="Pfam" id="PF01451">
    <property type="entry name" value="LMWPc"/>
    <property type="match status" value="1"/>
</dbReference>
<reference evidence="2 3" key="1">
    <citation type="journal article" date="2024" name="Nat. Commun.">
        <title>Phylogenomics reveals the evolutionary origins of lichenization in chlorophyte algae.</title>
        <authorList>
            <person name="Puginier C."/>
            <person name="Libourel C."/>
            <person name="Otte J."/>
            <person name="Skaloud P."/>
            <person name="Haon M."/>
            <person name="Grisel S."/>
            <person name="Petersen M."/>
            <person name="Berrin J.G."/>
            <person name="Delaux P.M."/>
            <person name="Dal Grande F."/>
            <person name="Keller J."/>
        </authorList>
    </citation>
    <scope>NUCLEOTIDE SEQUENCE [LARGE SCALE GENOMIC DNA]</scope>
    <source>
        <strain evidence="2 3">SAG 2036</strain>
    </source>
</reference>
<dbReference type="PANTHER" id="PTHR47439">
    <property type="entry name" value="LOW MOLECULAR WEIGHT PHOSPHOTYROSINE PROTEIN PHOSPHATASE-RELATED"/>
    <property type="match status" value="1"/>
</dbReference>
<protein>
    <recommendedName>
        <fullName evidence="1">Phosphotyrosine protein phosphatase I domain-containing protein</fullName>
    </recommendedName>
</protein>
<proteinExistence type="predicted"/>